<evidence type="ECO:0000256" key="9">
    <source>
        <dbReference type="ARBA" id="ARBA00023033"/>
    </source>
</evidence>
<keyword evidence="7 11" id="KW-0560">Oxidoreductase</keyword>
<keyword evidence="5 11" id="KW-0479">Metal-binding</keyword>
<keyword evidence="10" id="KW-0472">Membrane</keyword>
<evidence type="ECO:0000256" key="7">
    <source>
        <dbReference type="ARBA" id="ARBA00023002"/>
    </source>
</evidence>
<evidence type="ECO:0000256" key="4">
    <source>
        <dbReference type="ARBA" id="ARBA00022692"/>
    </source>
</evidence>
<reference evidence="12" key="1">
    <citation type="journal article" date="2012" name="Nature">
        <title>The tomato genome sequence provides insights into fleshy fruit evolution.</title>
        <authorList>
            <consortium name="Tomato Genome Consortium"/>
        </authorList>
    </citation>
    <scope>NUCLEOTIDE SEQUENCE [LARGE SCALE GENOMIC DNA]</scope>
    <source>
        <strain evidence="12">cv. Heinz 1706</strain>
    </source>
</reference>
<dbReference type="InterPro" id="IPR001128">
    <property type="entry name" value="Cyt_P450"/>
</dbReference>
<keyword evidence="4" id="KW-0812">Transmembrane</keyword>
<keyword evidence="13" id="KW-1185">Reference proteome</keyword>
<dbReference type="AlphaFoldDB" id="A0A3Q7EJG7"/>
<dbReference type="InParanoid" id="A0A3Q7EJG7"/>
<dbReference type="InterPro" id="IPR036396">
    <property type="entry name" value="Cyt_P450_sf"/>
</dbReference>
<dbReference type="PANTHER" id="PTHR24282:SF247">
    <property type="entry name" value="11-OXO-BETA-AMYRIN 30-OXIDASE-LIKE"/>
    <property type="match status" value="1"/>
</dbReference>
<dbReference type="PROSITE" id="PS00086">
    <property type="entry name" value="CYTOCHROME_P450"/>
    <property type="match status" value="1"/>
</dbReference>
<dbReference type="SMR" id="A0A3Q7EJG7"/>
<name>A0A3Q7EJG7_SOLLC</name>
<comment type="similarity">
    <text evidence="2 11">Belongs to the cytochrome P450 family.</text>
</comment>
<dbReference type="GO" id="GO:0016705">
    <property type="term" value="F:oxidoreductase activity, acting on paired donors, with incorporation or reduction of molecular oxygen"/>
    <property type="evidence" value="ECO:0007669"/>
    <property type="project" value="InterPro"/>
</dbReference>
<evidence type="ECO:0000256" key="5">
    <source>
        <dbReference type="ARBA" id="ARBA00022723"/>
    </source>
</evidence>
<sequence length="96" mass="10486">MYFPFGWGSRICLGMNVSMIQGKLVLAKILPNYSFELSPSYAHGPTMPALVLQPQYGAPMIVPSGQPSVANSTLMETTTQIMMIMRVISCKASQKT</sequence>
<dbReference type="GO" id="GO:0004497">
    <property type="term" value="F:monooxygenase activity"/>
    <property type="evidence" value="ECO:0007669"/>
    <property type="project" value="UniProtKB-KW"/>
</dbReference>
<accession>A0A3Q7EJG7</accession>
<dbReference type="Gramene" id="Solyc01g087338.1.1">
    <property type="protein sequence ID" value="Solyc01g087338.1.1.1"/>
    <property type="gene ID" value="Solyc01g087338.1"/>
</dbReference>
<evidence type="ECO:0008006" key="14">
    <source>
        <dbReference type="Google" id="ProtNLM"/>
    </source>
</evidence>
<dbReference type="InterPro" id="IPR050665">
    <property type="entry name" value="Cytochrome_P450_Monooxygen"/>
</dbReference>
<evidence type="ECO:0000256" key="1">
    <source>
        <dbReference type="ARBA" id="ARBA00004370"/>
    </source>
</evidence>
<evidence type="ECO:0000256" key="6">
    <source>
        <dbReference type="ARBA" id="ARBA00022989"/>
    </source>
</evidence>
<dbReference type="Proteomes" id="UP000004994">
    <property type="component" value="Chromosome 1"/>
</dbReference>
<evidence type="ECO:0000256" key="10">
    <source>
        <dbReference type="ARBA" id="ARBA00023136"/>
    </source>
</evidence>
<evidence type="ECO:0000256" key="3">
    <source>
        <dbReference type="ARBA" id="ARBA00022617"/>
    </source>
</evidence>
<dbReference type="InterPro" id="IPR017972">
    <property type="entry name" value="Cyt_P450_CS"/>
</dbReference>
<keyword evidence="3 11" id="KW-0349">Heme</keyword>
<dbReference type="EnsemblPlants" id="Solyc01g087338.1.1">
    <property type="protein sequence ID" value="Solyc01g087338.1.1.1"/>
    <property type="gene ID" value="Solyc01g087338.1"/>
</dbReference>
<evidence type="ECO:0000313" key="13">
    <source>
        <dbReference type="Proteomes" id="UP000004994"/>
    </source>
</evidence>
<evidence type="ECO:0000256" key="11">
    <source>
        <dbReference type="RuleBase" id="RU000461"/>
    </source>
</evidence>
<evidence type="ECO:0000313" key="12">
    <source>
        <dbReference type="EnsemblPlants" id="Solyc01g087338.1.1.1"/>
    </source>
</evidence>
<dbReference type="PANTHER" id="PTHR24282">
    <property type="entry name" value="CYTOCHROME P450 FAMILY MEMBER"/>
    <property type="match status" value="1"/>
</dbReference>
<dbReference type="SUPFAM" id="SSF48264">
    <property type="entry name" value="Cytochrome P450"/>
    <property type="match status" value="1"/>
</dbReference>
<evidence type="ECO:0000256" key="2">
    <source>
        <dbReference type="ARBA" id="ARBA00010617"/>
    </source>
</evidence>
<evidence type="ECO:0000256" key="8">
    <source>
        <dbReference type="ARBA" id="ARBA00023004"/>
    </source>
</evidence>
<keyword evidence="9 11" id="KW-0503">Monooxygenase</keyword>
<dbReference type="Pfam" id="PF00067">
    <property type="entry name" value="p450"/>
    <property type="match status" value="1"/>
</dbReference>
<protein>
    <recommendedName>
        <fullName evidence="14">Cytochrome P450</fullName>
    </recommendedName>
</protein>
<keyword evidence="8 11" id="KW-0408">Iron</keyword>
<keyword evidence="6" id="KW-1133">Transmembrane helix</keyword>
<reference evidence="12" key="2">
    <citation type="submission" date="2019-01" db="UniProtKB">
        <authorList>
            <consortium name="EnsemblPlants"/>
        </authorList>
    </citation>
    <scope>IDENTIFICATION</scope>
    <source>
        <strain evidence="12">cv. Heinz 1706</strain>
    </source>
</reference>
<dbReference type="GO" id="GO:0005506">
    <property type="term" value="F:iron ion binding"/>
    <property type="evidence" value="ECO:0007669"/>
    <property type="project" value="InterPro"/>
</dbReference>
<comment type="subcellular location">
    <subcellularLocation>
        <location evidence="1">Membrane</location>
    </subcellularLocation>
</comment>
<dbReference type="Gene3D" id="1.10.630.10">
    <property type="entry name" value="Cytochrome P450"/>
    <property type="match status" value="1"/>
</dbReference>
<proteinExistence type="inferred from homology"/>
<dbReference type="OMA" id="IMMIMRV"/>
<organism evidence="12">
    <name type="scientific">Solanum lycopersicum</name>
    <name type="common">Tomato</name>
    <name type="synonym">Lycopersicon esculentum</name>
    <dbReference type="NCBI Taxonomy" id="4081"/>
    <lineage>
        <taxon>Eukaryota</taxon>
        <taxon>Viridiplantae</taxon>
        <taxon>Streptophyta</taxon>
        <taxon>Embryophyta</taxon>
        <taxon>Tracheophyta</taxon>
        <taxon>Spermatophyta</taxon>
        <taxon>Magnoliopsida</taxon>
        <taxon>eudicotyledons</taxon>
        <taxon>Gunneridae</taxon>
        <taxon>Pentapetalae</taxon>
        <taxon>asterids</taxon>
        <taxon>lamiids</taxon>
        <taxon>Solanales</taxon>
        <taxon>Solanaceae</taxon>
        <taxon>Solanoideae</taxon>
        <taxon>Solaneae</taxon>
        <taxon>Solanum</taxon>
        <taxon>Solanum subgen. Lycopersicon</taxon>
    </lineage>
</organism>
<dbReference type="GO" id="GO:0020037">
    <property type="term" value="F:heme binding"/>
    <property type="evidence" value="ECO:0007669"/>
    <property type="project" value="InterPro"/>
</dbReference>
<dbReference type="GO" id="GO:0016020">
    <property type="term" value="C:membrane"/>
    <property type="evidence" value="ECO:0007669"/>
    <property type="project" value="UniProtKB-SubCell"/>
</dbReference>